<gene>
    <name evidence="2" type="ORF">QTO34_001221</name>
</gene>
<feature type="region of interest" description="Disordered" evidence="1">
    <location>
        <begin position="215"/>
        <end position="254"/>
    </location>
</feature>
<dbReference type="AlphaFoldDB" id="A0AA40HVA7"/>
<evidence type="ECO:0000313" key="2">
    <source>
        <dbReference type="EMBL" id="KAK1338111.1"/>
    </source>
</evidence>
<accession>A0AA40HVA7</accession>
<dbReference type="EMBL" id="JAULJE010000010">
    <property type="protein sequence ID" value="KAK1338111.1"/>
    <property type="molecule type" value="Genomic_DNA"/>
</dbReference>
<feature type="region of interest" description="Disordered" evidence="1">
    <location>
        <begin position="278"/>
        <end position="304"/>
    </location>
</feature>
<name>A0AA40HVA7_CNENI</name>
<keyword evidence="3" id="KW-1185">Reference proteome</keyword>
<reference evidence="2" key="1">
    <citation type="submission" date="2023-06" db="EMBL/GenBank/DDBJ databases">
        <title>Reference genome for the Northern bat (Eptesicus nilssonii), a most northern bat species.</title>
        <authorList>
            <person name="Laine V.N."/>
            <person name="Pulliainen A.T."/>
            <person name="Lilley T.M."/>
        </authorList>
    </citation>
    <scope>NUCLEOTIDE SEQUENCE</scope>
    <source>
        <strain evidence="2">BLF_Eptnil</strain>
        <tissue evidence="2">Kidney</tissue>
    </source>
</reference>
<protein>
    <submittedName>
        <fullName evidence="2">Uncharacterized protein</fullName>
    </submittedName>
</protein>
<comment type="caution">
    <text evidence="2">The sequence shown here is derived from an EMBL/GenBank/DDBJ whole genome shotgun (WGS) entry which is preliminary data.</text>
</comment>
<proteinExistence type="predicted"/>
<sequence>MVCATQVHCFPPLRHLVGCSVAELSQAPQAEEVAGPGQSPRRWLLLHVAIACPKVVAALAGITIAVNGVETQFNGLLVEVEQKREVEPWCLLHSPLPVRVLPGLKGGGLQMADLSFQGGGRDNSKAGDTRLQSGSLSCTPGRASLGAAALSDTSQRNGFTYKPPIVEWGISSFSASKSVLSFVSPIQHSTGYRHYPTPSPGAKDTEKTNMQIDRTFATPKPRPPTTPTRKPLQGHWGVAEPKAGKASARGTSGEPARIAGNHWGLAPASLAGMLGSAEPKATARGQAPTLKEGRRRWPQPRPGSLVPAENWCRQPDIWFDSSGAVVYSVYSLFQTVYA</sequence>
<organism evidence="2 3">
    <name type="scientific">Cnephaeus nilssonii</name>
    <name type="common">Northern bat</name>
    <name type="synonym">Eptesicus nilssonii</name>
    <dbReference type="NCBI Taxonomy" id="3371016"/>
    <lineage>
        <taxon>Eukaryota</taxon>
        <taxon>Metazoa</taxon>
        <taxon>Chordata</taxon>
        <taxon>Craniata</taxon>
        <taxon>Vertebrata</taxon>
        <taxon>Euteleostomi</taxon>
        <taxon>Mammalia</taxon>
        <taxon>Eutheria</taxon>
        <taxon>Laurasiatheria</taxon>
        <taxon>Chiroptera</taxon>
        <taxon>Yangochiroptera</taxon>
        <taxon>Vespertilionidae</taxon>
        <taxon>Cnephaeus</taxon>
    </lineage>
</organism>
<evidence type="ECO:0000313" key="3">
    <source>
        <dbReference type="Proteomes" id="UP001177744"/>
    </source>
</evidence>
<evidence type="ECO:0000256" key="1">
    <source>
        <dbReference type="SAM" id="MobiDB-lite"/>
    </source>
</evidence>
<dbReference type="Proteomes" id="UP001177744">
    <property type="component" value="Unassembled WGS sequence"/>
</dbReference>